<evidence type="ECO:0000313" key="2">
    <source>
        <dbReference type="Proteomes" id="UP000243686"/>
    </source>
</evidence>
<organism evidence="1 2">
    <name type="scientific">Opisthorchis viverrini</name>
    <name type="common">Southeast Asian liver fluke</name>
    <dbReference type="NCBI Taxonomy" id="6198"/>
    <lineage>
        <taxon>Eukaryota</taxon>
        <taxon>Metazoa</taxon>
        <taxon>Spiralia</taxon>
        <taxon>Lophotrochozoa</taxon>
        <taxon>Platyhelminthes</taxon>
        <taxon>Trematoda</taxon>
        <taxon>Digenea</taxon>
        <taxon>Opisthorchiida</taxon>
        <taxon>Opisthorchiata</taxon>
        <taxon>Opisthorchiidae</taxon>
        <taxon>Opisthorchis</taxon>
    </lineage>
</organism>
<feature type="non-terminal residue" evidence="1">
    <location>
        <position position="1"/>
    </location>
</feature>
<dbReference type="Proteomes" id="UP000243686">
    <property type="component" value="Unassembled WGS sequence"/>
</dbReference>
<dbReference type="EMBL" id="KV902581">
    <property type="protein sequence ID" value="OON15749.1"/>
    <property type="molecule type" value="Genomic_DNA"/>
</dbReference>
<gene>
    <name evidence="1" type="ORF">X801_08444</name>
</gene>
<accession>A0A1S8WMS2</accession>
<reference evidence="1 2" key="1">
    <citation type="submission" date="2015-03" db="EMBL/GenBank/DDBJ databases">
        <title>Draft genome of the nematode, Opisthorchis viverrini.</title>
        <authorList>
            <person name="Mitreva M."/>
        </authorList>
    </citation>
    <scope>NUCLEOTIDE SEQUENCE [LARGE SCALE GENOMIC DNA]</scope>
    <source>
        <strain evidence="1">Khon Kaen</strain>
    </source>
</reference>
<evidence type="ECO:0000313" key="1">
    <source>
        <dbReference type="EMBL" id="OON15749.1"/>
    </source>
</evidence>
<protein>
    <submittedName>
        <fullName evidence="1">Uncharacterized protein</fullName>
    </submittedName>
</protein>
<name>A0A1S8WMS2_OPIVI</name>
<dbReference type="AlphaFoldDB" id="A0A1S8WMS2"/>
<proteinExistence type="predicted"/>
<sequence>ISQTGADIASVNALERVDASSLAGVNQLGQLKVWDLRCGLDKPQQRLIRCKRRDFSGEKTGQCLGCLMHGYFRRNPGFVAAMLH</sequence>
<keyword evidence="2" id="KW-1185">Reference proteome</keyword>